<evidence type="ECO:0000313" key="2">
    <source>
        <dbReference type="EMBL" id="JAD80891.1"/>
    </source>
</evidence>
<accession>A0A0A9CZ48</accession>
<dbReference type="AlphaFoldDB" id="A0A0A9CZ48"/>
<evidence type="ECO:0000256" key="1">
    <source>
        <dbReference type="SAM" id="MobiDB-lite"/>
    </source>
</evidence>
<sequence>MLRLRNHLLPLLRAGSWRPSPLHHRGLLLSTPAPFSLEDYLVGSCGLAPGPSPSSQGIQEGVTRGETIRGALLLPPQLRLQPDAVLALLSGVGLACAEITATVAADALIFRSSLKNIGPRLLALRDRISPCLLPRSLASSWSARELSAPATSLPSSTSSSPSTARSRNSSWS</sequence>
<name>A0A0A9CZ48_ARUDO</name>
<organism evidence="2">
    <name type="scientific">Arundo donax</name>
    <name type="common">Giant reed</name>
    <name type="synonym">Donax arundinaceus</name>
    <dbReference type="NCBI Taxonomy" id="35708"/>
    <lineage>
        <taxon>Eukaryota</taxon>
        <taxon>Viridiplantae</taxon>
        <taxon>Streptophyta</taxon>
        <taxon>Embryophyta</taxon>
        <taxon>Tracheophyta</taxon>
        <taxon>Spermatophyta</taxon>
        <taxon>Magnoliopsida</taxon>
        <taxon>Liliopsida</taxon>
        <taxon>Poales</taxon>
        <taxon>Poaceae</taxon>
        <taxon>PACMAD clade</taxon>
        <taxon>Arundinoideae</taxon>
        <taxon>Arundineae</taxon>
        <taxon>Arundo</taxon>
    </lineage>
</organism>
<proteinExistence type="predicted"/>
<reference evidence="2" key="1">
    <citation type="submission" date="2014-09" db="EMBL/GenBank/DDBJ databases">
        <authorList>
            <person name="Magalhaes I.L.F."/>
            <person name="Oliveira U."/>
            <person name="Santos F.R."/>
            <person name="Vidigal T.H.D.A."/>
            <person name="Brescovit A.D."/>
            <person name="Santos A.J."/>
        </authorList>
    </citation>
    <scope>NUCLEOTIDE SEQUENCE</scope>
    <source>
        <tissue evidence="2">Shoot tissue taken approximately 20 cm above the soil surface</tissue>
    </source>
</reference>
<feature type="region of interest" description="Disordered" evidence="1">
    <location>
        <begin position="148"/>
        <end position="172"/>
    </location>
</feature>
<protein>
    <submittedName>
        <fullName evidence="2">Uncharacterized protein</fullName>
    </submittedName>
</protein>
<reference evidence="2" key="2">
    <citation type="journal article" date="2015" name="Data Brief">
        <title>Shoot transcriptome of the giant reed, Arundo donax.</title>
        <authorList>
            <person name="Barrero R.A."/>
            <person name="Guerrero F.D."/>
            <person name="Moolhuijzen P."/>
            <person name="Goolsby J.A."/>
            <person name="Tidwell J."/>
            <person name="Bellgard S.E."/>
            <person name="Bellgard M.I."/>
        </authorList>
    </citation>
    <scope>NUCLEOTIDE SEQUENCE</scope>
    <source>
        <tissue evidence="2">Shoot tissue taken approximately 20 cm above the soil surface</tissue>
    </source>
</reference>
<dbReference type="EMBL" id="GBRH01217004">
    <property type="protein sequence ID" value="JAD80891.1"/>
    <property type="molecule type" value="Transcribed_RNA"/>
</dbReference>